<comment type="caution">
    <text evidence="2">The sequence shown here is derived from an EMBL/GenBank/DDBJ whole genome shotgun (WGS) entry which is preliminary data.</text>
</comment>
<evidence type="ECO:0000313" key="3">
    <source>
        <dbReference type="Proteomes" id="UP001152523"/>
    </source>
</evidence>
<organism evidence="2 3">
    <name type="scientific">Cuscuta epithymum</name>
    <dbReference type="NCBI Taxonomy" id="186058"/>
    <lineage>
        <taxon>Eukaryota</taxon>
        <taxon>Viridiplantae</taxon>
        <taxon>Streptophyta</taxon>
        <taxon>Embryophyta</taxon>
        <taxon>Tracheophyta</taxon>
        <taxon>Spermatophyta</taxon>
        <taxon>Magnoliopsida</taxon>
        <taxon>eudicotyledons</taxon>
        <taxon>Gunneridae</taxon>
        <taxon>Pentapetalae</taxon>
        <taxon>asterids</taxon>
        <taxon>lamiids</taxon>
        <taxon>Solanales</taxon>
        <taxon>Convolvulaceae</taxon>
        <taxon>Cuscuteae</taxon>
        <taxon>Cuscuta</taxon>
        <taxon>Cuscuta subgen. Cuscuta</taxon>
    </lineage>
</organism>
<keyword evidence="3" id="KW-1185">Reference proteome</keyword>
<sequence length="134" mass="14321">MLEKNEDFGLVDSRSVATAQGYPTELSPGPTGSVAQLPDAAASPTECCPDPIGYKEQNSSKGPASDEMAAARKKALTTPTQGLSKDVDKDSEAGLIDTERIVMDEKDLKLNDVVIKCAVINGHQLVWRTTINDM</sequence>
<dbReference type="AlphaFoldDB" id="A0AAV0GG01"/>
<feature type="region of interest" description="Disordered" evidence="1">
    <location>
        <begin position="19"/>
        <end position="88"/>
    </location>
</feature>
<name>A0AAV0GG01_9ASTE</name>
<dbReference type="Proteomes" id="UP001152523">
    <property type="component" value="Unassembled WGS sequence"/>
</dbReference>
<reference evidence="2" key="1">
    <citation type="submission" date="2022-07" db="EMBL/GenBank/DDBJ databases">
        <authorList>
            <person name="Macas J."/>
            <person name="Novak P."/>
            <person name="Neumann P."/>
        </authorList>
    </citation>
    <scope>NUCLEOTIDE SEQUENCE</scope>
</reference>
<evidence type="ECO:0000313" key="2">
    <source>
        <dbReference type="EMBL" id="CAH9146805.1"/>
    </source>
</evidence>
<evidence type="ECO:0000256" key="1">
    <source>
        <dbReference type="SAM" id="MobiDB-lite"/>
    </source>
</evidence>
<protein>
    <submittedName>
        <fullName evidence="2">Uncharacterized protein</fullName>
    </submittedName>
</protein>
<accession>A0AAV0GG01</accession>
<gene>
    <name evidence="2" type="ORF">CEPIT_LOCUS43264</name>
</gene>
<proteinExistence type="predicted"/>
<dbReference type="EMBL" id="CAMAPF010001117">
    <property type="protein sequence ID" value="CAH9146805.1"/>
    <property type="molecule type" value="Genomic_DNA"/>
</dbReference>